<gene>
    <name evidence="1" type="ORF">JL_16</name>
</gene>
<evidence type="ECO:0000313" key="2">
    <source>
        <dbReference type="Proteomes" id="UP000015092"/>
    </source>
</evidence>
<proteinExistence type="predicted"/>
<accession>V5TGD1</accession>
<dbReference type="GeneID" id="26642134"/>
<name>V5TGD1_9CAUD</name>
<dbReference type="RefSeq" id="YP_009215796.1">
    <property type="nucleotide sequence ID" value="NC_028982.1"/>
</dbReference>
<keyword evidence="2" id="KW-1185">Reference proteome</keyword>
<evidence type="ECO:0000313" key="1">
    <source>
        <dbReference type="EMBL" id="AHB63472.1"/>
    </source>
</evidence>
<dbReference type="EMBL" id="KC595512">
    <property type="protein sequence ID" value="AHB63472.1"/>
    <property type="molecule type" value="Genomic_DNA"/>
</dbReference>
<reference evidence="1 2" key="1">
    <citation type="journal article" date="2014" name="Genome Announc.">
        <title>Genome Sequences of Three Novel Bacillus cereus Bacteriophages.</title>
        <authorList>
            <person name="Grose J.H."/>
            <person name="Jensen J.D."/>
            <person name="Merrill B.D."/>
            <person name="Fisher J.N."/>
            <person name="Burnett S.H."/>
            <person name="Breakwell D.P."/>
        </authorList>
    </citation>
    <scope>NUCLEOTIDE SEQUENCE [LARGE SCALE GENOMIC DNA]</scope>
</reference>
<organism evidence="1 2">
    <name type="scientific">Bacillus phage JL</name>
    <dbReference type="NCBI Taxonomy" id="1296655"/>
    <lineage>
        <taxon>Viruses</taxon>
        <taxon>Duplodnaviria</taxon>
        <taxon>Heunggongvirae</taxon>
        <taxon>Uroviricota</taxon>
        <taxon>Caudoviricetes</taxon>
        <taxon>Herelleviridae</taxon>
        <taxon>Spounavirinae</taxon>
        <taxon>Siminovitchvirus</taxon>
        <taxon>Siminovitchvirus JL</taxon>
    </lineage>
</organism>
<dbReference type="KEGG" id="vg:26642134"/>
<dbReference type="Proteomes" id="UP000015092">
    <property type="component" value="Segment"/>
</dbReference>
<protein>
    <submittedName>
        <fullName evidence="1">Uncharacterized protein</fullName>
    </submittedName>
</protein>
<sequence length="68" mass="8046">MIIYTLYTQTYVGFSYARFYEGYLQTHFLLKQFGSLIRNSSHHSSPPPTFRLLKVLPLTYLNFSCFNL</sequence>